<dbReference type="PANTHER" id="PTHR36531:SF6">
    <property type="entry name" value="DNA REPLICATION ATP-DEPENDENT HELICASE_NUCLEASE DNA2"/>
    <property type="match status" value="1"/>
</dbReference>
<evidence type="ECO:0000256" key="10">
    <source>
        <dbReference type="ARBA" id="ARBA00023014"/>
    </source>
</evidence>
<evidence type="ECO:0000313" key="15">
    <source>
        <dbReference type="EMBL" id="MFC4624736.1"/>
    </source>
</evidence>
<comment type="cofactor">
    <cofactor evidence="13">
        <name>iron-sulfur cluster</name>
        <dbReference type="ChEBI" id="CHEBI:30408"/>
    </cofactor>
</comment>
<dbReference type="Gene3D" id="3.90.320.10">
    <property type="match status" value="1"/>
</dbReference>
<comment type="cofactor">
    <cofactor evidence="13">
        <name>Mg(2+)</name>
        <dbReference type="ChEBI" id="CHEBI:18420"/>
    </cofactor>
    <cofactor evidence="13">
        <name>Mn(2+)</name>
        <dbReference type="ChEBI" id="CHEBI:29035"/>
    </cofactor>
    <text evidence="13">Mg(2+) or Mn(2+) required for ssDNA cleavage activity.</text>
</comment>
<accession>A0ABV9H6D3</accession>
<comment type="function">
    <text evidence="13">CRISPR (clustered regularly interspaced short palindromic repeat) is an adaptive immune system that provides protection against mobile genetic elements (viruses, transposable elements and conjugative plasmids). CRISPR clusters contain sequences complementary to antecedent mobile elements and target invading nucleic acids. CRISPR clusters are transcribed and processed into CRISPR RNA (crRNA).</text>
</comment>
<evidence type="ECO:0000256" key="9">
    <source>
        <dbReference type="ARBA" id="ARBA00023004"/>
    </source>
</evidence>
<evidence type="ECO:0000256" key="7">
    <source>
        <dbReference type="ARBA" id="ARBA00022801"/>
    </source>
</evidence>
<dbReference type="InterPro" id="IPR011604">
    <property type="entry name" value="PDDEXK-like_dom_sf"/>
</dbReference>
<keyword evidence="6 13" id="KW-0479">Metal-binding</keyword>
<keyword evidence="10 13" id="KW-0411">Iron-sulfur</keyword>
<dbReference type="InterPro" id="IPR051827">
    <property type="entry name" value="Cas4_exonuclease"/>
</dbReference>
<evidence type="ECO:0000256" key="1">
    <source>
        <dbReference type="ARBA" id="ARBA00001966"/>
    </source>
</evidence>
<evidence type="ECO:0000256" key="11">
    <source>
        <dbReference type="ARBA" id="ARBA00023118"/>
    </source>
</evidence>
<evidence type="ECO:0000256" key="13">
    <source>
        <dbReference type="RuleBase" id="RU365022"/>
    </source>
</evidence>
<evidence type="ECO:0000256" key="8">
    <source>
        <dbReference type="ARBA" id="ARBA00022839"/>
    </source>
</evidence>
<dbReference type="NCBIfam" id="TIGR00372">
    <property type="entry name" value="cas4"/>
    <property type="match status" value="1"/>
</dbReference>
<keyword evidence="5 13" id="KW-0540">Nuclease</keyword>
<keyword evidence="9 13" id="KW-0408">Iron</keyword>
<organism evidence="15 16">
    <name type="scientific">Daeguia caeni</name>
    <dbReference type="NCBI Taxonomy" id="439612"/>
    <lineage>
        <taxon>Bacteria</taxon>
        <taxon>Pseudomonadati</taxon>
        <taxon>Pseudomonadota</taxon>
        <taxon>Alphaproteobacteria</taxon>
        <taxon>Hyphomicrobiales</taxon>
        <taxon>Brucellaceae</taxon>
        <taxon>Daeguia</taxon>
    </lineage>
</organism>
<keyword evidence="12 13" id="KW-0464">Manganese</keyword>
<evidence type="ECO:0000256" key="5">
    <source>
        <dbReference type="ARBA" id="ARBA00022722"/>
    </source>
</evidence>
<dbReference type="Proteomes" id="UP001596042">
    <property type="component" value="Unassembled WGS sequence"/>
</dbReference>
<dbReference type="InterPro" id="IPR022765">
    <property type="entry name" value="Dna2/Cas4_DUF83"/>
</dbReference>
<keyword evidence="11 13" id="KW-0051">Antiviral defense</keyword>
<dbReference type="PANTHER" id="PTHR36531">
    <property type="entry name" value="CRISPR-ASSOCIATED EXONUCLEASE CAS4"/>
    <property type="match status" value="1"/>
</dbReference>
<evidence type="ECO:0000259" key="14">
    <source>
        <dbReference type="Pfam" id="PF01930"/>
    </source>
</evidence>
<evidence type="ECO:0000256" key="4">
    <source>
        <dbReference type="ARBA" id="ARBA00020049"/>
    </source>
</evidence>
<dbReference type="EC" id="3.1.12.1" evidence="3 13"/>
<sequence>MISNRVPLPEPEGGEPIPISALQYAVYCLRQAALIHLEQVWADNRFTAEGEVLHQVADKGGTRKVKGIRRVMALPIASRRLNISGIADMVEFYIGAEGEIPYPVEYKRGRPKLHRADEVQLCAQALCLEEMTGRPVPEGALFYGETKRRVTVPIDAELRGLTEETITALAEVFASGRTPPPTVKQQHCRACSLKETCRPDAVVRSARVWRSRMVERLIAQEEPE</sequence>
<keyword evidence="7 13" id="KW-0378">Hydrolase</keyword>
<feature type="domain" description="DUF83" evidence="14">
    <location>
        <begin position="20"/>
        <end position="197"/>
    </location>
</feature>
<evidence type="ECO:0000256" key="3">
    <source>
        <dbReference type="ARBA" id="ARBA00012768"/>
    </source>
</evidence>
<dbReference type="InterPro" id="IPR013343">
    <property type="entry name" value="CRISPR-assoc_prot_Cas4"/>
</dbReference>
<comment type="cofactor">
    <cofactor evidence="1">
        <name>[4Fe-4S] cluster</name>
        <dbReference type="ChEBI" id="CHEBI:49883"/>
    </cofactor>
</comment>
<comment type="caution">
    <text evidence="15">The sequence shown here is derived from an EMBL/GenBank/DDBJ whole genome shotgun (WGS) entry which is preliminary data.</text>
</comment>
<dbReference type="EMBL" id="JBHSEL010000045">
    <property type="protein sequence ID" value="MFC4624736.1"/>
    <property type="molecule type" value="Genomic_DNA"/>
</dbReference>
<proteinExistence type="inferred from homology"/>
<protein>
    <recommendedName>
        <fullName evidence="4 13">CRISPR-associated exonuclease Cas4</fullName>
        <ecNumber evidence="3 13">3.1.12.1</ecNumber>
    </recommendedName>
</protein>
<name>A0ABV9H6D3_9HYPH</name>
<evidence type="ECO:0000256" key="6">
    <source>
        <dbReference type="ARBA" id="ARBA00022723"/>
    </source>
</evidence>
<keyword evidence="8 13" id="KW-0269">Exonuclease</keyword>
<dbReference type="RefSeq" id="WP_374833351.1">
    <property type="nucleotide sequence ID" value="NZ_JBHEEZ010000024.1"/>
</dbReference>
<dbReference type="GO" id="GO:0016787">
    <property type="term" value="F:hydrolase activity"/>
    <property type="evidence" value="ECO:0007669"/>
    <property type="project" value="UniProtKB-KW"/>
</dbReference>
<evidence type="ECO:0000313" key="16">
    <source>
        <dbReference type="Proteomes" id="UP001596042"/>
    </source>
</evidence>
<reference evidence="16" key="1">
    <citation type="journal article" date="2019" name="Int. J. Syst. Evol. Microbiol.">
        <title>The Global Catalogue of Microorganisms (GCM) 10K type strain sequencing project: providing services to taxonomists for standard genome sequencing and annotation.</title>
        <authorList>
            <consortium name="The Broad Institute Genomics Platform"/>
            <consortium name="The Broad Institute Genome Sequencing Center for Infectious Disease"/>
            <person name="Wu L."/>
            <person name="Ma J."/>
        </authorList>
    </citation>
    <scope>NUCLEOTIDE SEQUENCE [LARGE SCALE GENOMIC DNA]</scope>
    <source>
        <strain evidence="16">CGMCC 1.15731</strain>
    </source>
</reference>
<evidence type="ECO:0000256" key="2">
    <source>
        <dbReference type="ARBA" id="ARBA00009189"/>
    </source>
</evidence>
<evidence type="ECO:0000256" key="12">
    <source>
        <dbReference type="ARBA" id="ARBA00023211"/>
    </source>
</evidence>
<gene>
    <name evidence="15" type="primary">cas4</name>
    <name evidence="15" type="ORF">ACFO1V_05785</name>
</gene>
<dbReference type="Pfam" id="PF01930">
    <property type="entry name" value="Cas_Cas4"/>
    <property type="match status" value="1"/>
</dbReference>
<comment type="similarity">
    <text evidence="2 13">Belongs to the CRISPR-associated exonuclease Cas4 family.</text>
</comment>
<keyword evidence="16" id="KW-1185">Reference proteome</keyword>